<evidence type="ECO:0000313" key="3">
    <source>
        <dbReference type="Proteomes" id="UP000032721"/>
    </source>
</evidence>
<name>A0A068QPI7_9GAMM</name>
<keyword evidence="1" id="KW-0472">Membrane</keyword>
<evidence type="ECO:0000256" key="1">
    <source>
        <dbReference type="SAM" id="Phobius"/>
    </source>
</evidence>
<accession>A0A068QPI7</accession>
<feature type="transmembrane region" description="Helical" evidence="1">
    <location>
        <begin position="171"/>
        <end position="190"/>
    </location>
</feature>
<keyword evidence="1" id="KW-1133">Transmembrane helix</keyword>
<evidence type="ECO:0000313" key="2">
    <source>
        <dbReference type="EMBL" id="CDG16556.1"/>
    </source>
</evidence>
<keyword evidence="1" id="KW-0812">Transmembrane</keyword>
<reference evidence="2 3" key="1">
    <citation type="submission" date="2013-07" db="EMBL/GenBank/DDBJ databases">
        <authorList>
            <person name="Genoscope - CEA"/>
        </authorList>
    </citation>
    <scope>NUCLEOTIDE SEQUENCE [LARGE SCALE GENOMIC DNA]</scope>
    <source>
        <strain evidence="3">FRM16 / DSM 17909</strain>
    </source>
</reference>
<feature type="transmembrane region" description="Helical" evidence="1">
    <location>
        <begin position="73"/>
        <end position="93"/>
    </location>
</feature>
<gene>
    <name evidence="2" type="ORF">XDD1_0853</name>
</gene>
<dbReference type="RefSeq" id="WP_045968904.1">
    <property type="nucleotide sequence ID" value="NZ_CAWMED010000001.1"/>
</dbReference>
<dbReference type="STRING" id="351671.XDD1_0853"/>
<dbReference type="Proteomes" id="UP000032721">
    <property type="component" value="Chromosome"/>
</dbReference>
<proteinExistence type="predicted"/>
<organism evidence="2 3">
    <name type="scientific">Xenorhabdus doucetiae</name>
    <dbReference type="NCBI Taxonomy" id="351671"/>
    <lineage>
        <taxon>Bacteria</taxon>
        <taxon>Pseudomonadati</taxon>
        <taxon>Pseudomonadota</taxon>
        <taxon>Gammaproteobacteria</taxon>
        <taxon>Enterobacterales</taxon>
        <taxon>Morganellaceae</taxon>
        <taxon>Xenorhabdus</taxon>
    </lineage>
</organism>
<dbReference type="HOGENOM" id="CLU_918121_0_0_6"/>
<evidence type="ECO:0008006" key="4">
    <source>
        <dbReference type="Google" id="ProtNLM"/>
    </source>
</evidence>
<dbReference type="EMBL" id="FO704550">
    <property type="protein sequence ID" value="CDG16556.1"/>
    <property type="molecule type" value="Genomic_DNA"/>
</dbReference>
<sequence>MIKSIKKWLTKKPEGKVNNNIRISRLSTVCDPFLDEDIGMLDKGQIKAEGFVDFIDDKKCEIKYGSSNYRVKILLASLAGFVLGFCFFIDDYITSWNANEKFYLRAVNDIKDEYGEDFYLNPKLPDDDKIYEYIADAESISFPQYFHIRYTDSGFYSKSSVRKDLLLDGGFFLFSITMILIHLWVLSLLLKISPLVIDREKQLFYTWRRGKMYVARYSQVDVINLYDVLYLRVYGFDKNNQLMIYDFEPRIPNLIDDIISKKYLLAFVAKYLIQGKESVSSVDFKRHSSIFFSRKNSKPTDWETQVTAILAELDRLGPPKRATDPEYIVGEKY</sequence>
<dbReference type="AlphaFoldDB" id="A0A068QPI7"/>
<dbReference type="KEGG" id="xdo:XDD1_0853"/>
<protein>
    <recommendedName>
        <fullName evidence="4">Transmembrane protein</fullName>
    </recommendedName>
</protein>